<gene>
    <name evidence="2" type="ORF">DAPPUDRAFT_99699</name>
</gene>
<feature type="region of interest" description="Disordered" evidence="1">
    <location>
        <begin position="135"/>
        <end position="174"/>
    </location>
</feature>
<dbReference type="HOGENOM" id="CLU_1442442_0_0_1"/>
<evidence type="ECO:0000256" key="1">
    <source>
        <dbReference type="SAM" id="MobiDB-lite"/>
    </source>
</evidence>
<dbReference type="KEGG" id="dpx:DAPPUDRAFT_99699"/>
<dbReference type="AlphaFoldDB" id="E9G7S2"/>
<dbReference type="InParanoid" id="E9G7S2"/>
<evidence type="ECO:0000313" key="2">
    <source>
        <dbReference type="EMBL" id="EFX84608.1"/>
    </source>
</evidence>
<feature type="compositionally biased region" description="Basic residues" evidence="1">
    <location>
        <begin position="135"/>
        <end position="146"/>
    </location>
</feature>
<evidence type="ECO:0000313" key="3">
    <source>
        <dbReference type="Proteomes" id="UP000000305"/>
    </source>
</evidence>
<organism evidence="2 3">
    <name type="scientific">Daphnia pulex</name>
    <name type="common">Water flea</name>
    <dbReference type="NCBI Taxonomy" id="6669"/>
    <lineage>
        <taxon>Eukaryota</taxon>
        <taxon>Metazoa</taxon>
        <taxon>Ecdysozoa</taxon>
        <taxon>Arthropoda</taxon>
        <taxon>Crustacea</taxon>
        <taxon>Branchiopoda</taxon>
        <taxon>Diplostraca</taxon>
        <taxon>Cladocera</taxon>
        <taxon>Anomopoda</taxon>
        <taxon>Daphniidae</taxon>
        <taxon>Daphnia</taxon>
    </lineage>
</organism>
<proteinExistence type="predicted"/>
<feature type="compositionally biased region" description="Basic and acidic residues" evidence="1">
    <location>
        <begin position="147"/>
        <end position="171"/>
    </location>
</feature>
<dbReference type="Proteomes" id="UP000000305">
    <property type="component" value="Unassembled WGS sequence"/>
</dbReference>
<dbReference type="EMBL" id="GL732534">
    <property type="protein sequence ID" value="EFX84608.1"/>
    <property type="molecule type" value="Genomic_DNA"/>
</dbReference>
<keyword evidence="3" id="KW-1185">Reference proteome</keyword>
<name>E9G7S2_DAPPU</name>
<accession>E9G7S2</accession>
<protein>
    <submittedName>
        <fullName evidence="2">Uncharacterized protein</fullName>
    </submittedName>
</protein>
<sequence length="188" mass="21922">MVCLSVCLISNESRWSKGYQRKKISKAKTSKEKGWENLGGVDTAEDVLKAKDCDEETEENEMTKKKRMEKYMKKKRINNEKSSEFETNTSGCNSQPDVSLIKIVKMLWSSAIAGTSDNCISNDATAAFFREKLQKKKQNQRWNRKQKMGEKKKQKLEGKKQKKKNREEKGTKVRAVFRSHTNRYCKFF</sequence>
<reference evidence="2 3" key="1">
    <citation type="journal article" date="2011" name="Science">
        <title>The ecoresponsive genome of Daphnia pulex.</title>
        <authorList>
            <person name="Colbourne J.K."/>
            <person name="Pfrender M.E."/>
            <person name="Gilbert D."/>
            <person name="Thomas W.K."/>
            <person name="Tucker A."/>
            <person name="Oakley T.H."/>
            <person name="Tokishita S."/>
            <person name="Aerts A."/>
            <person name="Arnold G.J."/>
            <person name="Basu M.K."/>
            <person name="Bauer D.J."/>
            <person name="Caceres C.E."/>
            <person name="Carmel L."/>
            <person name="Casola C."/>
            <person name="Choi J.H."/>
            <person name="Detter J.C."/>
            <person name="Dong Q."/>
            <person name="Dusheyko S."/>
            <person name="Eads B.D."/>
            <person name="Frohlich T."/>
            <person name="Geiler-Samerotte K.A."/>
            <person name="Gerlach D."/>
            <person name="Hatcher P."/>
            <person name="Jogdeo S."/>
            <person name="Krijgsveld J."/>
            <person name="Kriventseva E.V."/>
            <person name="Kultz D."/>
            <person name="Laforsch C."/>
            <person name="Lindquist E."/>
            <person name="Lopez J."/>
            <person name="Manak J.R."/>
            <person name="Muller J."/>
            <person name="Pangilinan J."/>
            <person name="Patwardhan R.P."/>
            <person name="Pitluck S."/>
            <person name="Pritham E.J."/>
            <person name="Rechtsteiner A."/>
            <person name="Rho M."/>
            <person name="Rogozin I.B."/>
            <person name="Sakarya O."/>
            <person name="Salamov A."/>
            <person name="Schaack S."/>
            <person name="Shapiro H."/>
            <person name="Shiga Y."/>
            <person name="Skalitzky C."/>
            <person name="Smith Z."/>
            <person name="Souvorov A."/>
            <person name="Sung W."/>
            <person name="Tang Z."/>
            <person name="Tsuchiya D."/>
            <person name="Tu H."/>
            <person name="Vos H."/>
            <person name="Wang M."/>
            <person name="Wolf Y.I."/>
            <person name="Yamagata H."/>
            <person name="Yamada T."/>
            <person name="Ye Y."/>
            <person name="Shaw J.R."/>
            <person name="Andrews J."/>
            <person name="Crease T.J."/>
            <person name="Tang H."/>
            <person name="Lucas S.M."/>
            <person name="Robertson H.M."/>
            <person name="Bork P."/>
            <person name="Koonin E.V."/>
            <person name="Zdobnov E.M."/>
            <person name="Grigoriev I.V."/>
            <person name="Lynch M."/>
            <person name="Boore J.L."/>
        </authorList>
    </citation>
    <scope>NUCLEOTIDE SEQUENCE [LARGE SCALE GENOMIC DNA]</scope>
</reference>